<dbReference type="Proteomes" id="UP001262817">
    <property type="component" value="Unassembled WGS sequence"/>
</dbReference>
<feature type="domain" description="HTH-type transcriptional regulator Rgg C-terminal" evidence="1">
    <location>
        <begin position="9"/>
        <end position="157"/>
    </location>
</feature>
<proteinExistence type="predicted"/>
<dbReference type="RefSeq" id="WP_020424477.1">
    <property type="nucleotide sequence ID" value="NZ_JARPXR010000010.1"/>
</dbReference>
<dbReference type="InterPro" id="IPR010057">
    <property type="entry name" value="Transcription_activator_Rgg_C"/>
</dbReference>
<dbReference type="AlphaFoldDB" id="A0AAJ2IV55"/>
<organism evidence="2 3">
    <name type="scientific">Lactococcus petauri</name>
    <dbReference type="NCBI Taxonomy" id="1940789"/>
    <lineage>
        <taxon>Bacteria</taxon>
        <taxon>Bacillati</taxon>
        <taxon>Bacillota</taxon>
        <taxon>Bacilli</taxon>
        <taxon>Lactobacillales</taxon>
        <taxon>Streptococcaceae</taxon>
        <taxon>Lactococcus</taxon>
    </lineage>
</organism>
<evidence type="ECO:0000313" key="2">
    <source>
        <dbReference type="EMBL" id="MDT2584241.1"/>
    </source>
</evidence>
<reference evidence="2" key="1">
    <citation type="submission" date="2023-03" db="EMBL/GenBank/DDBJ databases">
        <authorList>
            <person name="Shen W."/>
            <person name="Cai J."/>
        </authorList>
    </citation>
    <scope>NUCLEOTIDE SEQUENCE</scope>
    <source>
        <strain evidence="2">P86-2</strain>
    </source>
</reference>
<protein>
    <recommendedName>
        <fullName evidence="1">HTH-type transcriptional regulator Rgg C-terminal domain-containing protein</fullName>
    </recommendedName>
</protein>
<dbReference type="NCBIfam" id="TIGR01716">
    <property type="entry name" value="RGG_Cterm"/>
    <property type="match status" value="1"/>
</dbReference>
<gene>
    <name evidence="2" type="ORF">P7D17_09035</name>
</gene>
<comment type="caution">
    <text evidence="2">The sequence shown here is derived from an EMBL/GenBank/DDBJ whole genome shotgun (WGS) entry which is preliminary data.</text>
</comment>
<accession>A0AAJ2IV55</accession>
<sequence>MALAIKGKYTKLKTYEKEYILNYLEQVTVWGYIDLYTFYLCLDWLKLSQISFVFEDIFIMHPEVLNSLKHRNRVTHIIVRISMIYISKGDKKEAKRILNYVLKKEYTHTMFTKNMVNFVVGFWEVEFGNREKGVLAMEEALKTWKQLSYPGISNYYYRLYERYSLSQTPLKH</sequence>
<evidence type="ECO:0000313" key="3">
    <source>
        <dbReference type="Proteomes" id="UP001262817"/>
    </source>
</evidence>
<name>A0AAJ2IV55_9LACT</name>
<dbReference type="Pfam" id="PF21259">
    <property type="entry name" value="Rgg_C"/>
    <property type="match status" value="1"/>
</dbReference>
<evidence type="ECO:0000259" key="1">
    <source>
        <dbReference type="Pfam" id="PF21259"/>
    </source>
</evidence>
<dbReference type="EMBL" id="JARPXR010000010">
    <property type="protein sequence ID" value="MDT2584241.1"/>
    <property type="molecule type" value="Genomic_DNA"/>
</dbReference>